<keyword evidence="1" id="KW-1133">Transmembrane helix</keyword>
<dbReference type="InterPro" id="IPR052336">
    <property type="entry name" value="MlaD_Phospholipid_Transporter"/>
</dbReference>
<evidence type="ECO:0000313" key="4">
    <source>
        <dbReference type="Proteomes" id="UP000272400"/>
    </source>
</evidence>
<gene>
    <name evidence="3" type="ORF">EDD29_3506</name>
</gene>
<dbReference type="EMBL" id="RJKE01000001">
    <property type="protein sequence ID" value="ROO85952.1"/>
    <property type="molecule type" value="Genomic_DNA"/>
</dbReference>
<dbReference type="OrthoDB" id="5241191at2"/>
<dbReference type="PANTHER" id="PTHR33371:SF4">
    <property type="entry name" value="INTERMEMBRANE PHOSPHOLIPID TRANSPORT SYSTEM BINDING PROTEIN MLAD"/>
    <property type="match status" value="1"/>
</dbReference>
<sequence length="338" mass="35570">MALKSFRDRDQAVVGVASLLVIVVGLVAVFLAGSTGLLHDRYTVTGVFAGTGGLHEGNEVRVAGIKVGEVTAVEPDFAQGLVRIAWKVDSKVNLGPQTRAEISTSNILGGRYLRLSGPVSEPYLADLPEGERAIPQDRTRLPVTAGDVISTGTKTLGQLDAKLIGDVIDKLGGISPRTRERLADALHGLTQLADALENSGPELRELVNSADRLLTVVTAKDAQLSRLAKGIQALLDQLRDREAELAVLFGSGSSAVTRLSKLIDTQQQALIDLIDDLGGTVETLRPGLDDMNTTLAWLGPAMGAFSTIGSYGPWLDAVGTQIGPVAPEDLAELLGGKK</sequence>
<accession>A0A3N1CXC4</accession>
<reference evidence="3 4" key="1">
    <citation type="submission" date="2018-11" db="EMBL/GenBank/DDBJ databases">
        <title>Sequencing the genomes of 1000 actinobacteria strains.</title>
        <authorList>
            <person name="Klenk H.-P."/>
        </authorList>
    </citation>
    <scope>NUCLEOTIDE SEQUENCE [LARGE SCALE GENOMIC DNA]</scope>
    <source>
        <strain evidence="3 4">DSM 44254</strain>
    </source>
</reference>
<evidence type="ECO:0000313" key="3">
    <source>
        <dbReference type="EMBL" id="ROO85952.1"/>
    </source>
</evidence>
<keyword evidence="1" id="KW-0472">Membrane</keyword>
<dbReference type="Proteomes" id="UP000272400">
    <property type="component" value="Unassembled WGS sequence"/>
</dbReference>
<dbReference type="InterPro" id="IPR003399">
    <property type="entry name" value="Mce/MlaD"/>
</dbReference>
<dbReference type="NCBIfam" id="TIGR00996">
    <property type="entry name" value="Mtu_fam_mce"/>
    <property type="match status" value="1"/>
</dbReference>
<dbReference type="PANTHER" id="PTHR33371">
    <property type="entry name" value="INTERMEMBRANE PHOSPHOLIPID TRANSPORT SYSTEM BINDING PROTEIN MLAD-RELATED"/>
    <property type="match status" value="1"/>
</dbReference>
<feature type="transmembrane region" description="Helical" evidence="1">
    <location>
        <begin position="12"/>
        <end position="33"/>
    </location>
</feature>
<organism evidence="3 4">
    <name type="scientific">Actinocorallia herbida</name>
    <dbReference type="NCBI Taxonomy" id="58109"/>
    <lineage>
        <taxon>Bacteria</taxon>
        <taxon>Bacillati</taxon>
        <taxon>Actinomycetota</taxon>
        <taxon>Actinomycetes</taxon>
        <taxon>Streptosporangiales</taxon>
        <taxon>Thermomonosporaceae</taxon>
        <taxon>Actinocorallia</taxon>
    </lineage>
</organism>
<evidence type="ECO:0000259" key="2">
    <source>
        <dbReference type="Pfam" id="PF02470"/>
    </source>
</evidence>
<dbReference type="AlphaFoldDB" id="A0A3N1CXC4"/>
<keyword evidence="1" id="KW-0812">Transmembrane</keyword>
<keyword evidence="4" id="KW-1185">Reference proteome</keyword>
<dbReference type="Pfam" id="PF02470">
    <property type="entry name" value="MlaD"/>
    <property type="match status" value="1"/>
</dbReference>
<feature type="domain" description="Mce/MlaD" evidence="2">
    <location>
        <begin position="41"/>
        <end position="116"/>
    </location>
</feature>
<dbReference type="InterPro" id="IPR005693">
    <property type="entry name" value="Mce"/>
</dbReference>
<proteinExistence type="predicted"/>
<protein>
    <submittedName>
        <fullName evidence="3">Phospholipid/cholesterol/gamma-HCH transport system substrate-binding protein</fullName>
    </submittedName>
</protein>
<dbReference type="RefSeq" id="WP_123665400.1">
    <property type="nucleotide sequence ID" value="NZ_RJKE01000001.1"/>
</dbReference>
<comment type="caution">
    <text evidence="3">The sequence shown here is derived from an EMBL/GenBank/DDBJ whole genome shotgun (WGS) entry which is preliminary data.</text>
</comment>
<name>A0A3N1CXC4_9ACTN</name>
<evidence type="ECO:0000256" key="1">
    <source>
        <dbReference type="SAM" id="Phobius"/>
    </source>
</evidence>